<gene>
    <name evidence="1" type="ORF">MILVUS5_LOCUS430</name>
</gene>
<evidence type="ECO:0000313" key="2">
    <source>
        <dbReference type="Proteomes" id="UP001177021"/>
    </source>
</evidence>
<comment type="caution">
    <text evidence="1">The sequence shown here is derived from an EMBL/GenBank/DDBJ whole genome shotgun (WGS) entry which is preliminary data.</text>
</comment>
<protein>
    <submittedName>
        <fullName evidence="1">Uncharacterized protein</fullName>
    </submittedName>
</protein>
<dbReference type="Proteomes" id="UP001177021">
    <property type="component" value="Unassembled WGS sequence"/>
</dbReference>
<keyword evidence="2" id="KW-1185">Reference proteome</keyword>
<organism evidence="1 2">
    <name type="scientific">Trifolium pratense</name>
    <name type="common">Red clover</name>
    <dbReference type="NCBI Taxonomy" id="57577"/>
    <lineage>
        <taxon>Eukaryota</taxon>
        <taxon>Viridiplantae</taxon>
        <taxon>Streptophyta</taxon>
        <taxon>Embryophyta</taxon>
        <taxon>Tracheophyta</taxon>
        <taxon>Spermatophyta</taxon>
        <taxon>Magnoliopsida</taxon>
        <taxon>eudicotyledons</taxon>
        <taxon>Gunneridae</taxon>
        <taxon>Pentapetalae</taxon>
        <taxon>rosids</taxon>
        <taxon>fabids</taxon>
        <taxon>Fabales</taxon>
        <taxon>Fabaceae</taxon>
        <taxon>Papilionoideae</taxon>
        <taxon>50 kb inversion clade</taxon>
        <taxon>NPAAA clade</taxon>
        <taxon>Hologalegina</taxon>
        <taxon>IRL clade</taxon>
        <taxon>Trifolieae</taxon>
        <taxon>Trifolium</taxon>
    </lineage>
</organism>
<sequence length="80" mass="9343">MKEFGSRGGRGTAINREAQIPFGYHAFFCLVTRLREENWKNFGLKIETLEQHIFFILGLFLTLNFMNSTSMLVFFLIMDS</sequence>
<proteinExistence type="predicted"/>
<reference evidence="1" key="1">
    <citation type="submission" date="2023-10" db="EMBL/GenBank/DDBJ databases">
        <authorList>
            <person name="Rodriguez Cubillos JULIANA M."/>
            <person name="De Vega J."/>
        </authorList>
    </citation>
    <scope>NUCLEOTIDE SEQUENCE</scope>
</reference>
<dbReference type="EMBL" id="CASHSV030000001">
    <property type="protein sequence ID" value="CAJ2628121.1"/>
    <property type="molecule type" value="Genomic_DNA"/>
</dbReference>
<accession>A0ACB0I7P9</accession>
<evidence type="ECO:0000313" key="1">
    <source>
        <dbReference type="EMBL" id="CAJ2628121.1"/>
    </source>
</evidence>
<name>A0ACB0I7P9_TRIPR</name>